<evidence type="ECO:0000256" key="3">
    <source>
        <dbReference type="ARBA" id="ARBA00022694"/>
    </source>
</evidence>
<dbReference type="GO" id="GO:0002949">
    <property type="term" value="P:tRNA threonylcarbamoyladenosine modification"/>
    <property type="evidence" value="ECO:0007669"/>
    <property type="project" value="UniProtKB-UniRule"/>
</dbReference>
<organism evidence="10 11">
    <name type="scientific">candidate division WWE3 bacterium CG23_combo_of_CG06-09_8_20_14_all_40_14</name>
    <dbReference type="NCBI Taxonomy" id="1975095"/>
    <lineage>
        <taxon>Bacteria</taxon>
        <taxon>Katanobacteria</taxon>
    </lineage>
</organism>
<dbReference type="Gene3D" id="3.30.420.40">
    <property type="match status" value="2"/>
</dbReference>
<dbReference type="CDD" id="cd24133">
    <property type="entry name" value="ASKHA_NBD_TsaD_bac"/>
    <property type="match status" value="1"/>
</dbReference>
<dbReference type="AlphaFoldDB" id="A0A2G9XD00"/>
<keyword evidence="6 8" id="KW-0012">Acyltransferase</keyword>
<dbReference type="EC" id="2.3.1.234" evidence="8"/>
<evidence type="ECO:0000256" key="5">
    <source>
        <dbReference type="ARBA" id="ARBA00023004"/>
    </source>
</evidence>
<comment type="similarity">
    <text evidence="8">Belongs to the KAE1 / TsaD family.</text>
</comment>
<dbReference type="PRINTS" id="PR00789">
    <property type="entry name" value="OSIALOPTASE"/>
</dbReference>
<dbReference type="FunFam" id="3.30.420.40:FF:000040">
    <property type="entry name" value="tRNA N6-adenosine threonylcarbamoyltransferase"/>
    <property type="match status" value="1"/>
</dbReference>
<reference evidence="10 11" key="1">
    <citation type="submission" date="2017-09" db="EMBL/GenBank/DDBJ databases">
        <title>Depth-based differentiation of microbial function through sediment-hosted aquifers and enrichment of novel symbionts in the deep terrestrial subsurface.</title>
        <authorList>
            <person name="Probst A.J."/>
            <person name="Ladd B."/>
            <person name="Jarett J.K."/>
            <person name="Geller-Mcgrath D.E."/>
            <person name="Sieber C.M."/>
            <person name="Emerson J.B."/>
            <person name="Anantharaman K."/>
            <person name="Thomas B.C."/>
            <person name="Malmstrom R."/>
            <person name="Stieglmeier M."/>
            <person name="Klingl A."/>
            <person name="Woyke T."/>
            <person name="Ryan C.M."/>
            <person name="Banfield J.F."/>
        </authorList>
    </citation>
    <scope>NUCLEOTIDE SEQUENCE [LARGE SCALE GENOMIC DNA]</scope>
    <source>
        <strain evidence="10">CG23_combo_of_CG06-09_8_20_14_all_40_14</strain>
    </source>
</reference>
<dbReference type="GO" id="GO:0061711">
    <property type="term" value="F:tRNA N(6)-L-threonylcarbamoyladenine synthase activity"/>
    <property type="evidence" value="ECO:0007669"/>
    <property type="project" value="UniProtKB-EC"/>
</dbReference>
<dbReference type="NCBIfam" id="TIGR00329">
    <property type="entry name" value="gcp_kae1"/>
    <property type="match status" value="1"/>
</dbReference>
<dbReference type="PANTHER" id="PTHR11735:SF6">
    <property type="entry name" value="TRNA N6-ADENOSINE THREONYLCARBAMOYLTRANSFERASE, MITOCHONDRIAL"/>
    <property type="match status" value="1"/>
</dbReference>
<proteinExistence type="inferred from homology"/>
<dbReference type="FunFam" id="3.30.420.40:FF:000012">
    <property type="entry name" value="tRNA N6-adenosine threonylcarbamoyltransferase"/>
    <property type="match status" value="1"/>
</dbReference>
<comment type="cofactor">
    <cofactor evidence="8">
        <name>Fe(2+)</name>
        <dbReference type="ChEBI" id="CHEBI:29033"/>
    </cofactor>
    <text evidence="8">Binds 1 Fe(2+) ion per subunit.</text>
</comment>
<feature type="binding site" evidence="8">
    <location>
        <position position="111"/>
    </location>
    <ligand>
        <name>Fe cation</name>
        <dbReference type="ChEBI" id="CHEBI:24875"/>
    </ligand>
</feature>
<evidence type="ECO:0000256" key="4">
    <source>
        <dbReference type="ARBA" id="ARBA00022723"/>
    </source>
</evidence>
<dbReference type="GO" id="GO:0005506">
    <property type="term" value="F:iron ion binding"/>
    <property type="evidence" value="ECO:0007669"/>
    <property type="project" value="UniProtKB-UniRule"/>
</dbReference>
<dbReference type="PROSITE" id="PS01016">
    <property type="entry name" value="GLYCOPROTEASE"/>
    <property type="match status" value="1"/>
</dbReference>
<evidence type="ECO:0000256" key="1">
    <source>
        <dbReference type="ARBA" id="ARBA00022490"/>
    </source>
</evidence>
<dbReference type="InterPro" id="IPR043129">
    <property type="entry name" value="ATPase_NBD"/>
</dbReference>
<keyword evidence="1 8" id="KW-0963">Cytoplasm</keyword>
<comment type="caution">
    <text evidence="10">The sequence shown here is derived from an EMBL/GenBank/DDBJ whole genome shotgun (WGS) entry which is preliminary data.</text>
</comment>
<feature type="binding site" evidence="8">
    <location>
        <position position="271"/>
    </location>
    <ligand>
        <name>substrate</name>
    </ligand>
</feature>
<dbReference type="PANTHER" id="PTHR11735">
    <property type="entry name" value="TRNA N6-ADENOSINE THREONYLCARBAMOYLTRANSFERASE"/>
    <property type="match status" value="1"/>
</dbReference>
<comment type="catalytic activity">
    <reaction evidence="7 8">
        <text>L-threonylcarbamoyladenylate + adenosine(37) in tRNA = N(6)-L-threonylcarbamoyladenosine(37) in tRNA + AMP + H(+)</text>
        <dbReference type="Rhea" id="RHEA:37059"/>
        <dbReference type="Rhea" id="RHEA-COMP:10162"/>
        <dbReference type="Rhea" id="RHEA-COMP:10163"/>
        <dbReference type="ChEBI" id="CHEBI:15378"/>
        <dbReference type="ChEBI" id="CHEBI:73682"/>
        <dbReference type="ChEBI" id="CHEBI:74411"/>
        <dbReference type="ChEBI" id="CHEBI:74418"/>
        <dbReference type="ChEBI" id="CHEBI:456215"/>
        <dbReference type="EC" id="2.3.1.234"/>
    </reaction>
</comment>
<evidence type="ECO:0000313" key="10">
    <source>
        <dbReference type="EMBL" id="PIP04855.1"/>
    </source>
</evidence>
<keyword evidence="2 8" id="KW-0808">Transferase</keyword>
<feature type="binding site" evidence="8">
    <location>
        <position position="184"/>
    </location>
    <ligand>
        <name>substrate</name>
    </ligand>
</feature>
<dbReference type="GO" id="GO:0005737">
    <property type="term" value="C:cytoplasm"/>
    <property type="evidence" value="ECO:0007669"/>
    <property type="project" value="UniProtKB-SubCell"/>
</dbReference>
<dbReference type="HAMAP" id="MF_01445">
    <property type="entry name" value="TsaD"/>
    <property type="match status" value="1"/>
</dbReference>
<feature type="binding site" evidence="8">
    <location>
        <position position="115"/>
    </location>
    <ligand>
        <name>Fe cation</name>
        <dbReference type="ChEBI" id="CHEBI:24875"/>
    </ligand>
</feature>
<evidence type="ECO:0000256" key="6">
    <source>
        <dbReference type="ARBA" id="ARBA00023315"/>
    </source>
</evidence>
<feature type="domain" description="Gcp-like" evidence="9">
    <location>
        <begin position="23"/>
        <end position="307"/>
    </location>
</feature>
<keyword evidence="5 8" id="KW-0408">Iron</keyword>
<gene>
    <name evidence="8 10" type="primary">tsaD</name>
    <name evidence="10" type="ORF">COX53_00175</name>
</gene>
<keyword evidence="4 8" id="KW-0479">Metal-binding</keyword>
<comment type="subcellular location">
    <subcellularLocation>
        <location evidence="8">Cytoplasm</location>
    </subcellularLocation>
</comment>
<feature type="binding site" evidence="8">
    <location>
        <position position="180"/>
    </location>
    <ligand>
        <name>substrate</name>
    </ligand>
</feature>
<keyword evidence="3 8" id="KW-0819">tRNA processing</keyword>
<evidence type="ECO:0000256" key="2">
    <source>
        <dbReference type="ARBA" id="ARBA00022679"/>
    </source>
</evidence>
<evidence type="ECO:0000313" key="11">
    <source>
        <dbReference type="Proteomes" id="UP000231388"/>
    </source>
</evidence>
<dbReference type="InterPro" id="IPR017860">
    <property type="entry name" value="Peptidase_M22_CS"/>
</dbReference>
<dbReference type="InterPro" id="IPR022450">
    <property type="entry name" value="TsaD"/>
</dbReference>
<evidence type="ECO:0000256" key="7">
    <source>
        <dbReference type="ARBA" id="ARBA00048117"/>
    </source>
</evidence>
<feature type="binding site" evidence="8">
    <location>
        <position position="301"/>
    </location>
    <ligand>
        <name>Fe cation</name>
        <dbReference type="ChEBI" id="CHEBI:24875"/>
    </ligand>
</feature>
<dbReference type="EMBL" id="PCQY01000003">
    <property type="protein sequence ID" value="PIP04855.1"/>
    <property type="molecule type" value="Genomic_DNA"/>
</dbReference>
<evidence type="ECO:0000259" key="9">
    <source>
        <dbReference type="Pfam" id="PF00814"/>
    </source>
</evidence>
<protein>
    <recommendedName>
        <fullName evidence="8">tRNA N6-adenosine threonylcarbamoyltransferase</fullName>
        <ecNumber evidence="8">2.3.1.234</ecNumber>
    </recommendedName>
    <alternativeName>
        <fullName evidence="8">N6-L-threonylcarbamoyladenine synthase</fullName>
        <shortName evidence="8">t(6)A synthase</shortName>
    </alternativeName>
    <alternativeName>
        <fullName evidence="8">t(6)A37 threonylcarbamoyladenosine biosynthesis protein TsaD</fullName>
    </alternativeName>
    <alternativeName>
        <fullName evidence="8">tRNA threonylcarbamoyladenosine biosynthesis protein TsaD</fullName>
    </alternativeName>
</protein>
<feature type="binding site" evidence="8">
    <location>
        <position position="167"/>
    </location>
    <ligand>
        <name>substrate</name>
    </ligand>
</feature>
<dbReference type="Proteomes" id="UP000231388">
    <property type="component" value="Unassembled WGS sequence"/>
</dbReference>
<sequence length="332" mass="35992">MTILGIETSCDETSAAVVLNGRTILSNVVSSSVDFHKKTGGIVPEVAARKQVESIIPVLDECLSLAKTTLKKIDAIAVTAGPGLLGSLIVGTATAKTLALSLNKPLIPVNHLLAHIYANWLEENIPDFPLISLIVSGGHTQLILMKNHKDIKILGETRDDAAGESFDKVARILNLGYPGGPAIEKKALDFKSKETSLVLPKPLIHSKDYDFSFSGLKTAAFTAFKTKKHTACEIAHSFQEAVCEVLVKKTVKAVLENKVNSVVLAGGVSANKRLRELFFKNEQLEKMKIKVYIPKIALCTDNAASIASCAFYHRNITQLEQVLPNSSLFFEN</sequence>
<dbReference type="NCBIfam" id="TIGR03723">
    <property type="entry name" value="T6A_TsaD_YgjD"/>
    <property type="match status" value="1"/>
</dbReference>
<dbReference type="Pfam" id="PF00814">
    <property type="entry name" value="TsaD"/>
    <property type="match status" value="1"/>
</dbReference>
<feature type="binding site" evidence="8">
    <location>
        <begin position="134"/>
        <end position="138"/>
    </location>
    <ligand>
        <name>substrate</name>
    </ligand>
</feature>
<name>A0A2G9XD00_UNCKA</name>
<accession>A0A2G9XD00</accession>
<comment type="function">
    <text evidence="8">Required for the formation of a threonylcarbamoyl group on adenosine at position 37 (t(6)A37) in tRNAs that read codons beginning with adenine. Is involved in the transfer of the threonylcarbamoyl moiety of threonylcarbamoyl-AMP (TC-AMP) to the N6 group of A37, together with TsaE and TsaB. TsaD likely plays a direct catalytic role in this reaction.</text>
</comment>
<dbReference type="SUPFAM" id="SSF53067">
    <property type="entry name" value="Actin-like ATPase domain"/>
    <property type="match status" value="1"/>
</dbReference>
<evidence type="ECO:0000256" key="8">
    <source>
        <dbReference type="HAMAP-Rule" id="MF_01445"/>
    </source>
</evidence>
<dbReference type="InterPro" id="IPR000905">
    <property type="entry name" value="Gcp-like_dom"/>
</dbReference>
<dbReference type="InterPro" id="IPR017861">
    <property type="entry name" value="KAE1/TsaD"/>
</dbReference>